<organism evidence="24 25">
    <name type="scientific">Chlorocebus sabaeus</name>
    <name type="common">Green monkey</name>
    <name type="synonym">Simia sabaea</name>
    <dbReference type="NCBI Taxonomy" id="60711"/>
    <lineage>
        <taxon>Eukaryota</taxon>
        <taxon>Metazoa</taxon>
        <taxon>Chordata</taxon>
        <taxon>Craniata</taxon>
        <taxon>Vertebrata</taxon>
        <taxon>Euteleostomi</taxon>
        <taxon>Mammalia</taxon>
        <taxon>Eutheria</taxon>
        <taxon>Euarchontoglires</taxon>
        <taxon>Primates</taxon>
        <taxon>Haplorrhini</taxon>
        <taxon>Catarrhini</taxon>
        <taxon>Cercopithecidae</taxon>
        <taxon>Cercopithecinae</taxon>
        <taxon>Chlorocebus</taxon>
    </lineage>
</organism>
<reference evidence="24" key="2">
    <citation type="submission" date="2025-08" db="UniProtKB">
        <authorList>
            <consortium name="Ensembl"/>
        </authorList>
    </citation>
    <scope>IDENTIFICATION</scope>
</reference>
<proteinExistence type="inferred from homology"/>
<evidence type="ECO:0000256" key="4">
    <source>
        <dbReference type="ARBA" id="ARBA00010441"/>
    </source>
</evidence>
<accession>A0A0D9R1D5</accession>
<evidence type="ECO:0000256" key="11">
    <source>
        <dbReference type="ARBA" id="ARBA00022989"/>
    </source>
</evidence>
<dbReference type="AlphaFoldDB" id="A0A0D9R1D5"/>
<keyword evidence="15" id="KW-0464">Manganese</keyword>
<evidence type="ECO:0000256" key="20">
    <source>
        <dbReference type="ARBA" id="ARBA00079946"/>
    </source>
</evidence>
<evidence type="ECO:0000256" key="22">
    <source>
        <dbReference type="SAM" id="MobiDB-lite"/>
    </source>
</evidence>
<reference evidence="24 25" key="1">
    <citation type="submission" date="2014-03" db="EMBL/GenBank/DDBJ databases">
        <authorList>
            <person name="Warren W."/>
            <person name="Wilson R.K."/>
        </authorList>
    </citation>
    <scope>NUCLEOTIDE SEQUENCE</scope>
</reference>
<feature type="transmembrane region" description="Helical" evidence="23">
    <location>
        <begin position="223"/>
        <end position="246"/>
    </location>
</feature>
<dbReference type="GO" id="GO:0003881">
    <property type="term" value="F:CDP-diacylglycerol-inositol 3-phosphatidyltransferase activity"/>
    <property type="evidence" value="ECO:0007669"/>
    <property type="project" value="UniProtKB-EC"/>
</dbReference>
<dbReference type="Ensembl" id="ENSCSAT00000004166.1">
    <property type="protein sequence ID" value="ENSCSAP00000002424.1"/>
    <property type="gene ID" value="ENSCSAG00000006124.1"/>
</dbReference>
<evidence type="ECO:0000256" key="21">
    <source>
        <dbReference type="RuleBase" id="RU003750"/>
    </source>
</evidence>
<comment type="similarity">
    <text evidence="4 21">Belongs to the CDP-alcohol phosphatidyltransferase class-I family.</text>
</comment>
<evidence type="ECO:0000256" key="13">
    <source>
        <dbReference type="ARBA" id="ARBA00023136"/>
    </source>
</evidence>
<dbReference type="InterPro" id="IPR048254">
    <property type="entry name" value="CDP_ALCOHOL_P_TRANSF_CS"/>
</dbReference>
<keyword evidence="25" id="KW-1185">Reference proteome</keyword>
<dbReference type="STRING" id="60711.ENSCSAP00000002424"/>
<feature type="transmembrane region" description="Helical" evidence="23">
    <location>
        <begin position="357"/>
        <end position="376"/>
    </location>
</feature>
<comment type="catalytic activity">
    <reaction evidence="17">
        <text>a CDP-1,2-diacyl-sn-glycerol + myo-inositol = a 1,2-diacyl-sn-glycero-3-phospho-(1D-myo-inositol) + CMP + H(+)</text>
        <dbReference type="Rhea" id="RHEA:11580"/>
        <dbReference type="ChEBI" id="CHEBI:15378"/>
        <dbReference type="ChEBI" id="CHEBI:17268"/>
        <dbReference type="ChEBI" id="CHEBI:57880"/>
        <dbReference type="ChEBI" id="CHEBI:58332"/>
        <dbReference type="ChEBI" id="CHEBI:60377"/>
        <dbReference type="EC" id="2.7.8.11"/>
    </reaction>
    <physiologicalReaction direction="left-to-right" evidence="17">
        <dbReference type="Rhea" id="RHEA:11581"/>
    </physiologicalReaction>
    <physiologicalReaction direction="right-to-left" evidence="17">
        <dbReference type="Rhea" id="RHEA:11582"/>
    </physiologicalReaction>
</comment>
<protein>
    <recommendedName>
        <fullName evidence="19">CDP-diacylglycerol--inositol 3-phosphatidyltransferase</fullName>
        <ecNumber evidence="5">2.7.8.11</ecNumber>
    </recommendedName>
    <alternativeName>
        <fullName evidence="20">Phosphatidylinositol synthase</fullName>
    </alternativeName>
</protein>
<evidence type="ECO:0000256" key="10">
    <source>
        <dbReference type="ARBA" id="ARBA00022842"/>
    </source>
</evidence>
<keyword evidence="6" id="KW-0444">Lipid biosynthesis</keyword>
<evidence type="ECO:0000256" key="15">
    <source>
        <dbReference type="ARBA" id="ARBA00023211"/>
    </source>
</evidence>
<feature type="region of interest" description="Disordered" evidence="22">
    <location>
        <begin position="69"/>
        <end position="89"/>
    </location>
</feature>
<comment type="cofactor">
    <cofactor evidence="1">
        <name>Mn(2+)</name>
        <dbReference type="ChEBI" id="CHEBI:29035"/>
    </cofactor>
</comment>
<sequence>GLHQISWPLGDAKTQEEEFYSLIFVSRKSHPPEKESRYFYSASFSFALSFSVSAFARCQWFFPPSPPLRLGTSQGRGAEGGKGKGNEQALKGPQLFFKPLFPLSNFATTAAEEEVPESHAQLEQRRPQLEARSACGAGRGEGGCGRAARAPCAQRVSGPAHAPDGCGIQHLGPGWGGGVQGAGGAADEPGRRLRPRDGAGTALASSEQALGSKGGAAMPDENIFLFVPNLIGYARIVFAIISFYFMPCCPLTASSFYLLSGLLDAFDGHAARALNQGTRFGAMLDMLTDRCSTMCLLVNLALLYPRATLFFQLSMSLDVASHWLHLHSSVVRGSESHKMIDLSGNPVLRIYYTSRPALFTLCAGNELFYCLLYLFHFSEGPLVGSVGLFRMGLWVTAPIALLKSLISVIHLITAARNMAALDAADRAKKK</sequence>
<keyword evidence="16" id="KW-1208">Phospholipid metabolism</keyword>
<dbReference type="PANTHER" id="PTHR15362:SF4">
    <property type="entry name" value="CDP-DIACYLGLYCEROL--INOSITOL 3-PHOSPHATIDYLTRANSFERASE"/>
    <property type="match status" value="1"/>
</dbReference>
<comment type="function">
    <text evidence="18">Catalyzes the biosynthesis of phosphatidylinositol (PtdIns) as well as PtdIns:inositol exchange reaction. May thus act to reduce an excessive cellular PtdIns content. The exchange activity is due to the reverse reaction of PtdIns synthase and is dependent on CMP, which is tightly bound to the enzyme.</text>
</comment>
<dbReference type="GO" id="GO:0006661">
    <property type="term" value="P:phosphatidylinositol biosynthetic process"/>
    <property type="evidence" value="ECO:0007669"/>
    <property type="project" value="UniProtKB-ARBA"/>
</dbReference>
<dbReference type="EMBL" id="AQIB01118701">
    <property type="status" value="NOT_ANNOTATED_CDS"/>
    <property type="molecule type" value="Genomic_DNA"/>
</dbReference>
<evidence type="ECO:0000256" key="23">
    <source>
        <dbReference type="SAM" id="Phobius"/>
    </source>
</evidence>
<dbReference type="eggNOG" id="KOG3240">
    <property type="taxonomic scope" value="Eukaryota"/>
</dbReference>
<feature type="transmembrane region" description="Helical" evidence="23">
    <location>
        <begin position="388"/>
        <end position="412"/>
    </location>
</feature>
<keyword evidence="9" id="KW-0479">Metal-binding</keyword>
<evidence type="ECO:0000313" key="25">
    <source>
        <dbReference type="Proteomes" id="UP000029965"/>
    </source>
</evidence>
<keyword evidence="13 23" id="KW-0472">Membrane</keyword>
<keyword evidence="12" id="KW-0443">Lipid metabolism</keyword>
<dbReference type="GeneTree" id="ENSGT00940000154169"/>
<dbReference type="Proteomes" id="UP000029965">
    <property type="component" value="Chromosome 5"/>
</dbReference>
<evidence type="ECO:0000256" key="18">
    <source>
        <dbReference type="ARBA" id="ARBA00057387"/>
    </source>
</evidence>
<dbReference type="InterPro" id="IPR000462">
    <property type="entry name" value="CDP-OH_P_trans"/>
</dbReference>
<reference evidence="24" key="3">
    <citation type="submission" date="2025-09" db="UniProtKB">
        <authorList>
            <consortium name="Ensembl"/>
        </authorList>
    </citation>
    <scope>IDENTIFICATION</scope>
</reference>
<keyword evidence="8 23" id="KW-0812">Transmembrane</keyword>
<evidence type="ECO:0000256" key="16">
    <source>
        <dbReference type="ARBA" id="ARBA00023264"/>
    </source>
</evidence>
<dbReference type="Bgee" id="ENSCSAG00000006124">
    <property type="expression patterns" value="Expressed in adrenal cortex and 7 other cell types or tissues"/>
</dbReference>
<dbReference type="jPOST" id="A0A0D9R1D5"/>
<dbReference type="Gene3D" id="1.20.120.1760">
    <property type="match status" value="1"/>
</dbReference>
<dbReference type="EC" id="2.7.8.11" evidence="5"/>
<dbReference type="Pfam" id="PF01066">
    <property type="entry name" value="CDP-OH_P_transf"/>
    <property type="match status" value="1"/>
</dbReference>
<evidence type="ECO:0000256" key="12">
    <source>
        <dbReference type="ARBA" id="ARBA00023098"/>
    </source>
</evidence>
<dbReference type="GO" id="GO:0005794">
    <property type="term" value="C:Golgi apparatus"/>
    <property type="evidence" value="ECO:0007669"/>
    <property type="project" value="TreeGrafter"/>
</dbReference>
<evidence type="ECO:0000256" key="14">
    <source>
        <dbReference type="ARBA" id="ARBA00023209"/>
    </source>
</evidence>
<feature type="compositionally biased region" description="Basic and acidic residues" evidence="22">
    <location>
        <begin position="188"/>
        <end position="197"/>
    </location>
</feature>
<evidence type="ECO:0000256" key="17">
    <source>
        <dbReference type="ARBA" id="ARBA00050836"/>
    </source>
</evidence>
<evidence type="ECO:0000256" key="8">
    <source>
        <dbReference type="ARBA" id="ARBA00022692"/>
    </source>
</evidence>
<dbReference type="PANTHER" id="PTHR15362">
    <property type="entry name" value="PHOSPHATIDYLINOSITOL SYNTHASE"/>
    <property type="match status" value="1"/>
</dbReference>
<evidence type="ECO:0000256" key="7">
    <source>
        <dbReference type="ARBA" id="ARBA00022679"/>
    </source>
</evidence>
<evidence type="ECO:0000256" key="3">
    <source>
        <dbReference type="ARBA" id="ARBA00004141"/>
    </source>
</evidence>
<keyword evidence="10" id="KW-0460">Magnesium</keyword>
<comment type="cofactor">
    <cofactor evidence="2">
        <name>Mg(2+)</name>
        <dbReference type="ChEBI" id="CHEBI:18420"/>
    </cofactor>
</comment>
<evidence type="ECO:0000256" key="1">
    <source>
        <dbReference type="ARBA" id="ARBA00001936"/>
    </source>
</evidence>
<dbReference type="GO" id="GO:0016020">
    <property type="term" value="C:membrane"/>
    <property type="evidence" value="ECO:0007669"/>
    <property type="project" value="UniProtKB-SubCell"/>
</dbReference>
<comment type="subcellular location">
    <subcellularLocation>
        <location evidence="3">Membrane</location>
        <topology evidence="3">Multi-pass membrane protein</topology>
    </subcellularLocation>
</comment>
<name>A0A0D9R1D5_CHLSB</name>
<evidence type="ECO:0000256" key="9">
    <source>
        <dbReference type="ARBA" id="ARBA00022723"/>
    </source>
</evidence>
<dbReference type="FunFam" id="1.20.120.1760:FF:000003">
    <property type="entry name" value="CDP-diacylglycerol--inositol 3-phosphatidyltransferase"/>
    <property type="match status" value="1"/>
</dbReference>
<dbReference type="PROSITE" id="PS00379">
    <property type="entry name" value="CDP_ALCOHOL_P_TRANSF"/>
    <property type="match status" value="1"/>
</dbReference>
<evidence type="ECO:0000313" key="24">
    <source>
        <dbReference type="Ensembl" id="ENSCSAP00000002424.1"/>
    </source>
</evidence>
<feature type="region of interest" description="Disordered" evidence="22">
    <location>
        <begin position="177"/>
        <end position="205"/>
    </location>
</feature>
<evidence type="ECO:0000256" key="6">
    <source>
        <dbReference type="ARBA" id="ARBA00022516"/>
    </source>
</evidence>
<dbReference type="EMBL" id="AQIB01118700">
    <property type="status" value="NOT_ANNOTATED_CDS"/>
    <property type="molecule type" value="Genomic_DNA"/>
</dbReference>
<keyword evidence="14" id="KW-0594">Phospholipid biosynthesis</keyword>
<evidence type="ECO:0000256" key="19">
    <source>
        <dbReference type="ARBA" id="ARBA00070582"/>
    </source>
</evidence>
<keyword evidence="7 21" id="KW-0808">Transferase</keyword>
<dbReference type="InterPro" id="IPR043130">
    <property type="entry name" value="CDP-OH_PTrfase_TM_dom"/>
</dbReference>
<evidence type="ECO:0000256" key="5">
    <source>
        <dbReference type="ARBA" id="ARBA00013212"/>
    </source>
</evidence>
<evidence type="ECO:0000256" key="2">
    <source>
        <dbReference type="ARBA" id="ARBA00001946"/>
    </source>
</evidence>
<dbReference type="GO" id="GO:0046872">
    <property type="term" value="F:metal ion binding"/>
    <property type="evidence" value="ECO:0007669"/>
    <property type="project" value="UniProtKB-KW"/>
</dbReference>
<keyword evidence="11 23" id="KW-1133">Transmembrane helix</keyword>